<proteinExistence type="predicted"/>
<dbReference type="Gene3D" id="2.60.40.420">
    <property type="entry name" value="Cupredoxins - blue copper proteins"/>
    <property type="match status" value="1"/>
</dbReference>
<dbReference type="GO" id="GO:0009055">
    <property type="term" value="F:electron transfer activity"/>
    <property type="evidence" value="ECO:0007669"/>
    <property type="project" value="InterPro"/>
</dbReference>
<evidence type="ECO:0000259" key="2">
    <source>
        <dbReference type="PROSITE" id="PS51485"/>
    </source>
</evidence>
<dbReference type="SUPFAM" id="SSF49503">
    <property type="entry name" value="Cupredoxins"/>
    <property type="match status" value="1"/>
</dbReference>
<accession>A0A1E7G042</accession>
<dbReference type="PANTHER" id="PTHR33390:SF1">
    <property type="entry name" value="STRESS UP-REGULATED NOD 19 PROTEIN"/>
    <property type="match status" value="1"/>
</dbReference>
<dbReference type="PANTHER" id="PTHR33390">
    <property type="entry name" value="STRESS UP-REGULATED NOD 19 PROTEIN"/>
    <property type="match status" value="1"/>
</dbReference>
<feature type="domain" description="Phytocyanin" evidence="2">
    <location>
        <begin position="32"/>
        <end position="137"/>
    </location>
</feature>
<sequence>MRFFPFSASASIIAAGILFIVVNHAIVMSGAVTIEIGSNPSPGIGWIEGVCYAPIIDARVGDELEFDLTAHNVFKLPSKWEFETCEFDAATLLAEAASGKFIYTITEEDARQGDVYLACGVGSHCLANQKIKIAVTSDGNDLVERPTPKSTYVLGLSSKDCLKLQYSTNEVSSGGGSDSIDADSDCTDPVMLDDGGYHVSCLSPPATLTPGGVIWDARIMHYPFPKDRRVRNGLRVWEFVEGDPEEDGFSGLTPSALNRLYIHHLSGAVVFGQGSEGSRRNNTDTEFPKPYGQVTGDEGDLMIFHVIDLRDVDEWLECIECRCKDTDGTYLDLGGVNCCSNCTTTAPEPETIDYRMRYNVTYYEIEEDKPVEQVIWLTADQSPSLGKNIEYDVPLFDSIPQDQQLVSSDGQKMQRLERVGPFNEIFQQGYFQNDYDGPETVKILRCVGHLHVGGVAMYLEDTVTGKTICAETARYGTDPNKNEGLLIGVDVNNYEEPIEIPSDRVVRLITDYDASELHTGVMAITFLFIATGEEITRDMTPLTVDMCLQEACDPSVLPSFDAMKIPQDSTDVCIDELADHPMCKFGGLCICEDVINSPESTGCNGVYTSTFGDIPINSVCNASCGCPTLPDEIPIQAVTTSKSTCLDTLVEFPACKFGGICDCEEFVNAPTSTGCGGVYNSTWGEVENNDVCAAYCDACPDEILTNEETVDMTDTIIEMIESQLSNACQFATDDCKFLLSNLYTCADIADDTEVDPVMIVVRDYGQQIALEYAKLGEPILHVGEEDQEVASCGKGAIICEDTLPSNPACLFGSLCECEEFVNAPESTGCGGVYASDFGDIQVNDVCAAYCDACPDENTGNAYVPGADIDDSSITESMRTGCENRLSKSPACRFGKLCDCEDFATDPMSSGCGGVYTSRFGDTSVDEMCPSYCGVCHLQASSPRMHSLLLATALLFFSTLMQL</sequence>
<protein>
    <submittedName>
        <fullName evidence="3">Copper binding protein</fullName>
    </submittedName>
</protein>
<evidence type="ECO:0000256" key="1">
    <source>
        <dbReference type="SAM" id="MobiDB-lite"/>
    </source>
</evidence>
<dbReference type="Proteomes" id="UP000095751">
    <property type="component" value="Unassembled WGS sequence"/>
</dbReference>
<feature type="compositionally biased region" description="Basic and acidic residues" evidence="1">
    <location>
        <begin position="277"/>
        <end position="287"/>
    </location>
</feature>
<dbReference type="InterPro" id="IPR008972">
    <property type="entry name" value="Cupredoxin"/>
</dbReference>
<dbReference type="KEGG" id="fcy:FRACYDRAFT_291595"/>
<dbReference type="InterPro" id="IPR011692">
    <property type="entry name" value="Stress_up-reg_Nod19"/>
</dbReference>
<dbReference type="AlphaFoldDB" id="A0A1E7G042"/>
<organism evidence="3 4">
    <name type="scientific">Fragilariopsis cylindrus CCMP1102</name>
    <dbReference type="NCBI Taxonomy" id="635003"/>
    <lineage>
        <taxon>Eukaryota</taxon>
        <taxon>Sar</taxon>
        <taxon>Stramenopiles</taxon>
        <taxon>Ochrophyta</taxon>
        <taxon>Bacillariophyta</taxon>
        <taxon>Bacillariophyceae</taxon>
        <taxon>Bacillariophycidae</taxon>
        <taxon>Bacillariales</taxon>
        <taxon>Bacillariaceae</taxon>
        <taxon>Fragilariopsis</taxon>
    </lineage>
</organism>
<dbReference type="Pfam" id="PF07712">
    <property type="entry name" value="SURNod19"/>
    <property type="match status" value="1"/>
</dbReference>
<feature type="region of interest" description="Disordered" evidence="1">
    <location>
        <begin position="273"/>
        <end position="292"/>
    </location>
</feature>
<dbReference type="EMBL" id="KV784353">
    <property type="protein sequence ID" value="OEU23744.1"/>
    <property type="molecule type" value="Genomic_DNA"/>
</dbReference>
<evidence type="ECO:0000313" key="3">
    <source>
        <dbReference type="EMBL" id="OEU23744.1"/>
    </source>
</evidence>
<name>A0A1E7G042_9STRA</name>
<gene>
    <name evidence="3" type="ORF">FRACYDRAFT_291595</name>
</gene>
<reference evidence="3 4" key="1">
    <citation type="submission" date="2016-09" db="EMBL/GenBank/DDBJ databases">
        <title>Extensive genetic diversity and differential bi-allelic expression allows diatom success in the polar Southern Ocean.</title>
        <authorList>
            <consortium name="DOE Joint Genome Institute"/>
            <person name="Mock T."/>
            <person name="Otillar R.P."/>
            <person name="Strauss J."/>
            <person name="Dupont C."/>
            <person name="Frickenhaus S."/>
            <person name="Maumus F."/>
            <person name="Mcmullan M."/>
            <person name="Sanges R."/>
            <person name="Schmutz J."/>
            <person name="Toseland A."/>
            <person name="Valas R."/>
            <person name="Veluchamy A."/>
            <person name="Ward B.J."/>
            <person name="Allen A."/>
            <person name="Barry K."/>
            <person name="Falciatore A."/>
            <person name="Ferrante M."/>
            <person name="Fortunato A.E."/>
            <person name="Gloeckner G."/>
            <person name="Gruber A."/>
            <person name="Hipkin R."/>
            <person name="Janech M."/>
            <person name="Kroth P."/>
            <person name="Leese F."/>
            <person name="Lindquist E."/>
            <person name="Lyon B.R."/>
            <person name="Martin J."/>
            <person name="Mayer C."/>
            <person name="Parker M."/>
            <person name="Quesneville H."/>
            <person name="Raymond J."/>
            <person name="Uhlig C."/>
            <person name="Valentin K.U."/>
            <person name="Worden A.Z."/>
            <person name="Armbrust E.V."/>
            <person name="Bowler C."/>
            <person name="Green B."/>
            <person name="Moulton V."/>
            <person name="Van Oosterhout C."/>
            <person name="Grigoriev I."/>
        </authorList>
    </citation>
    <scope>NUCLEOTIDE SEQUENCE [LARGE SCALE GENOMIC DNA]</scope>
    <source>
        <strain evidence="3 4">CCMP1102</strain>
    </source>
</reference>
<dbReference type="InterPro" id="IPR003245">
    <property type="entry name" value="Phytocyanin_dom"/>
</dbReference>
<dbReference type="PROSITE" id="PS51485">
    <property type="entry name" value="PHYTOCYANIN"/>
    <property type="match status" value="1"/>
</dbReference>
<dbReference type="InParanoid" id="A0A1E7G042"/>
<dbReference type="OrthoDB" id="59871at2759"/>
<evidence type="ECO:0000313" key="4">
    <source>
        <dbReference type="Proteomes" id="UP000095751"/>
    </source>
</evidence>
<keyword evidence="4" id="KW-1185">Reference proteome</keyword>